<keyword evidence="2" id="KW-1185">Reference proteome</keyword>
<accession>A0ABU1FDG4</accession>
<comment type="caution">
    <text evidence="1">The sequence shown here is derived from an EMBL/GenBank/DDBJ whole genome shotgun (WGS) entry which is preliminary data.</text>
</comment>
<sequence>MAEKLVGPFPVQEVKQKNGSFFSACLPAEVVTDITFSDVRRLANEERDVERYLGVQRPINKDRVKKIRDYILSPDPTFPTAIIVAIDEACVRYDPDKREMTLFEAHVAKDTGDGKEIPFGKIARVLDGQHRLAGFFNEDEKYDIGGAEFDLNVSIFVGADLSVQAQIFATVNLAQTKVSRSLVYELEDLSKARSPFRTAHNIAVGLDGLKSSPFHQRIKRLGYVTPGRTGETITQAAFVEALTNLISRDPFADRNAYIDGRKLEPVRGDEERRTPFRNMFISGEDGDFDIADNVDNYFRAVRGKWPDAWADTSRKSGILPKTNAFRAFMRHLKDIYCDLAKMHGKVVPVEAYAKVLEDVHLKDEDLTTRTFKPGSSGESAFYKVLTRQVEAEDLFEQGELPLE</sequence>
<dbReference type="InterPro" id="IPR017601">
    <property type="entry name" value="DGQHR-contain_dom"/>
</dbReference>
<gene>
    <name evidence="1" type="ORF">RGD00_19960</name>
</gene>
<evidence type="ECO:0000313" key="1">
    <source>
        <dbReference type="EMBL" id="MDR5654892.1"/>
    </source>
</evidence>
<name>A0ABU1FDG4_9RHOB</name>
<dbReference type="EMBL" id="JAVKPH010000037">
    <property type="protein sequence ID" value="MDR5654892.1"/>
    <property type="molecule type" value="Genomic_DNA"/>
</dbReference>
<dbReference type="NCBIfam" id="TIGR03187">
    <property type="entry name" value="DGQHR"/>
    <property type="match status" value="1"/>
</dbReference>
<protein>
    <submittedName>
        <fullName evidence="1">DGQHR domain-containing protein</fullName>
    </submittedName>
</protein>
<dbReference type="Pfam" id="PF14072">
    <property type="entry name" value="DndB"/>
    <property type="match status" value="1"/>
</dbReference>
<proteinExistence type="predicted"/>
<reference evidence="1 2" key="1">
    <citation type="submission" date="2023-09" db="EMBL/GenBank/DDBJ databases">
        <title>Xinfangfangia sedmenti sp. nov., isolated the sedment.</title>
        <authorList>
            <person name="Xu L."/>
        </authorList>
    </citation>
    <scope>NUCLEOTIDE SEQUENCE [LARGE SCALE GENOMIC DNA]</scope>
    <source>
        <strain evidence="1 2">LG-4</strain>
    </source>
</reference>
<organism evidence="1 2">
    <name type="scientific">Ruixingdingia sedimenti</name>
    <dbReference type="NCBI Taxonomy" id="3073604"/>
    <lineage>
        <taxon>Bacteria</taxon>
        <taxon>Pseudomonadati</taxon>
        <taxon>Pseudomonadota</taxon>
        <taxon>Alphaproteobacteria</taxon>
        <taxon>Rhodobacterales</taxon>
        <taxon>Paracoccaceae</taxon>
        <taxon>Ruixingdingia</taxon>
    </lineage>
</organism>
<dbReference type="RefSeq" id="WP_310459035.1">
    <property type="nucleotide sequence ID" value="NZ_JAVKPH010000037.1"/>
</dbReference>
<dbReference type="Proteomes" id="UP001247754">
    <property type="component" value="Unassembled WGS sequence"/>
</dbReference>
<dbReference type="CDD" id="cd16413">
    <property type="entry name" value="DGQHR_domain"/>
    <property type="match status" value="1"/>
</dbReference>
<dbReference type="InterPro" id="IPR017642">
    <property type="entry name" value="DNA_S_mod_DndB"/>
</dbReference>
<evidence type="ECO:0000313" key="2">
    <source>
        <dbReference type="Proteomes" id="UP001247754"/>
    </source>
</evidence>